<evidence type="ECO:0000313" key="1">
    <source>
        <dbReference type="EMBL" id="ADG59992.1"/>
    </source>
</evidence>
<dbReference type="GeneID" id="9926526"/>
<dbReference type="OrthoDB" id="40131at10239"/>
<dbReference type="EMBL" id="HM004124">
    <property type="protein sequence ID" value="ADG59992.1"/>
    <property type="molecule type" value="Genomic_DNA"/>
</dbReference>
<dbReference type="Proteomes" id="UP000008731">
    <property type="component" value="Segment"/>
</dbReference>
<keyword evidence="2" id="KW-1185">Reference proteome</keyword>
<protein>
    <submittedName>
        <fullName evidence="1">Uncharacterized protein</fullName>
    </submittedName>
</protein>
<organism evidence="1 2">
    <name type="scientific">Acinetobacter phage Acj9</name>
    <dbReference type="NCBI Taxonomy" id="760939"/>
    <lineage>
        <taxon>Viruses</taxon>
        <taxon>Duplodnaviria</taxon>
        <taxon>Heunggongvirae</taxon>
        <taxon>Uroviricota</taxon>
        <taxon>Caudoviricetes</taxon>
        <taxon>Pantevenvirales</taxon>
        <taxon>Straboviridae</taxon>
        <taxon>Twarogvirinae</taxon>
        <taxon>Acajnonavirus</taxon>
        <taxon>Acajnonavirus acj9</taxon>
    </lineage>
</organism>
<reference evidence="1 2" key="1">
    <citation type="journal article" date="2010" name="Virol. J.">
        <title>Genomes of the T4-related bacteriophages as windows on microbial genome evolution.</title>
        <authorList>
            <person name="Petrov V.M."/>
            <person name="Ratnayaka S."/>
            <person name="Nolan J.M."/>
            <person name="Miller E.S."/>
            <person name="Karam J.D."/>
        </authorList>
    </citation>
    <scope>NUCLEOTIDE SEQUENCE [LARGE SCALE GENOMIC DNA]</scope>
</reference>
<gene>
    <name evidence="1" type="ORF">Acj9p092</name>
</gene>
<evidence type="ECO:0000313" key="2">
    <source>
        <dbReference type="Proteomes" id="UP000008731"/>
    </source>
</evidence>
<sequence length="125" mass="14345">MKRLVLSTALIALTLTCAWAGPWDNGRNPNVDRAIEWEQQRVESSPVLVEQRDRMRKDFETAKAMQDEVDAHYAKQRKNLAPLMLAEGCRTAVIEESILRFGYVKTTFFNNAYGECLRMNGISYD</sequence>
<accession>E5EPM6</accession>
<name>E5EPM6_9CAUD</name>
<proteinExistence type="predicted"/>
<dbReference type="RefSeq" id="YP_004010229.1">
    <property type="nucleotide sequence ID" value="NC_014663.1"/>
</dbReference>
<dbReference type="KEGG" id="vg:9926526"/>